<sequence length="336" mass="39377">MAFPDIYRIDILKVTAEIRYSGARLKGLAPIYIREEYSMGAHPKTTMSVREMGKLLGLKKVESYWLVHKEYFDTILVNGKMRVVIESFEHWYAGQVKYRKVNGEPPGKRLRQESYSARDIAGMLQISEMYVYELMKAAGVKPVLVDYWQRFPKEAFDEWYTHQTRYRNQADRERDAEIEENTMSMPDMARLLDVPRNIVYHILRSSPGQELLEVVIVGDRKRITKSSFERWYSSQTRYLKPEDQPKGVPRKYKSYADSLAKKKVASGRKVKEVHFSGNPDYLTVSEAALAAKTNTQTIHYWIKHNRFPALRISPTTLRIPRAEFEEYLNTISERRD</sequence>
<protein>
    <submittedName>
        <fullName evidence="2">DNA binding domain, excisionase family</fullName>
    </submittedName>
</protein>
<evidence type="ECO:0000259" key="1">
    <source>
        <dbReference type="Pfam" id="PF12728"/>
    </source>
</evidence>
<organism evidence="2">
    <name type="scientific">uncultured bacterium Contig26</name>
    <dbReference type="NCBI Taxonomy" id="1393545"/>
    <lineage>
        <taxon>Bacteria</taxon>
        <taxon>environmental samples</taxon>
    </lineage>
</organism>
<feature type="domain" description="Helix-turn-helix" evidence="1">
    <location>
        <begin position="281"/>
        <end position="329"/>
    </location>
</feature>
<dbReference type="InterPro" id="IPR041657">
    <property type="entry name" value="HTH_17"/>
</dbReference>
<evidence type="ECO:0000313" key="2">
    <source>
        <dbReference type="EMBL" id="AHF24470.1"/>
    </source>
</evidence>
<dbReference type="AlphaFoldDB" id="W0FN91"/>
<dbReference type="EMBL" id="KC246795">
    <property type="protein sequence ID" value="AHF24470.1"/>
    <property type="molecule type" value="Genomic_DNA"/>
</dbReference>
<reference evidence="2" key="1">
    <citation type="journal article" date="2013" name="PLoS ONE">
        <title>Metagenomic insights into the carbohydrate-active enzymes carried by the microorganisms adhering to solid digesta in the rumen of cows.</title>
        <authorList>
            <person name="Wang L."/>
            <person name="Hatem A."/>
            <person name="Catalyurek U.V."/>
            <person name="Morrison M."/>
            <person name="Yu Z."/>
        </authorList>
    </citation>
    <scope>NUCLEOTIDE SEQUENCE</scope>
</reference>
<name>W0FN91_9BACT</name>
<accession>W0FN91</accession>
<proteinExistence type="predicted"/>
<dbReference type="Pfam" id="PF12728">
    <property type="entry name" value="HTH_17"/>
    <property type="match status" value="1"/>
</dbReference>